<feature type="transmembrane region" description="Helical" evidence="1">
    <location>
        <begin position="193"/>
        <end position="216"/>
    </location>
</feature>
<dbReference type="Proteomes" id="UP001206128">
    <property type="component" value="Unassembled WGS sequence"/>
</dbReference>
<keyword evidence="1" id="KW-1133">Transmembrane helix</keyword>
<keyword evidence="1" id="KW-0472">Membrane</keyword>
<accession>A0AAE3GBQ9</accession>
<feature type="transmembrane region" description="Helical" evidence="1">
    <location>
        <begin position="222"/>
        <end position="239"/>
    </location>
</feature>
<comment type="caution">
    <text evidence="2">The sequence shown here is derived from an EMBL/GenBank/DDBJ whole genome shotgun (WGS) entry which is preliminary data.</text>
</comment>
<feature type="transmembrane region" description="Helical" evidence="1">
    <location>
        <begin position="12"/>
        <end position="31"/>
    </location>
</feature>
<evidence type="ECO:0000313" key="2">
    <source>
        <dbReference type="EMBL" id="MCP2164883.1"/>
    </source>
</evidence>
<gene>
    <name evidence="2" type="ORF">LX83_001723</name>
</gene>
<name>A0AAE3GBQ9_9PSEU</name>
<proteinExistence type="predicted"/>
<sequence>MSGIGRRQISAWWYLVPAVLLAIVVLCGPFVRAVTPSFGKRAADPVAGPGHQITLTMQPGVTYRLFQHAPAARAGTSCRFIDDSDPYAFLGGTNESRGGFRNPPARVSHDGRTYVYTQNVVSEQPRQATLSCSGGPLLAEPARVSLPAVLGFVAMVGTALVSAAVVALLRRRSPRVPRDNVTQRTPVPDAPRVWAIVGAALAVSVCILVTVAHNAYIGSAGVYWFLTLVATLPTVMPGLTEFRRASVMSGLVLLACVVAAFGWFFLLFPAGICVFLAGLIAQPVEPGRAAVADVSEPDRAD</sequence>
<dbReference type="AlphaFoldDB" id="A0AAE3GBQ9"/>
<feature type="transmembrane region" description="Helical" evidence="1">
    <location>
        <begin position="146"/>
        <end position="169"/>
    </location>
</feature>
<protein>
    <submittedName>
        <fullName evidence="2">Uncharacterized protein</fullName>
    </submittedName>
</protein>
<evidence type="ECO:0000313" key="3">
    <source>
        <dbReference type="Proteomes" id="UP001206128"/>
    </source>
</evidence>
<dbReference type="EMBL" id="JAMTCK010000003">
    <property type="protein sequence ID" value="MCP2164883.1"/>
    <property type="molecule type" value="Genomic_DNA"/>
</dbReference>
<keyword evidence="1" id="KW-0812">Transmembrane</keyword>
<feature type="transmembrane region" description="Helical" evidence="1">
    <location>
        <begin position="251"/>
        <end position="281"/>
    </location>
</feature>
<evidence type="ECO:0000256" key="1">
    <source>
        <dbReference type="SAM" id="Phobius"/>
    </source>
</evidence>
<reference evidence="2" key="1">
    <citation type="submission" date="2022-06" db="EMBL/GenBank/DDBJ databases">
        <title>Genomic Encyclopedia of Archaeal and Bacterial Type Strains, Phase II (KMG-II): from individual species to whole genera.</title>
        <authorList>
            <person name="Goeker M."/>
        </authorList>
    </citation>
    <scope>NUCLEOTIDE SEQUENCE</scope>
    <source>
        <strain evidence="2">DSM 43935</strain>
    </source>
</reference>
<keyword evidence="3" id="KW-1185">Reference proteome</keyword>
<organism evidence="2 3">
    <name type="scientific">Goodfellowiella coeruleoviolacea</name>
    <dbReference type="NCBI Taxonomy" id="334858"/>
    <lineage>
        <taxon>Bacteria</taxon>
        <taxon>Bacillati</taxon>
        <taxon>Actinomycetota</taxon>
        <taxon>Actinomycetes</taxon>
        <taxon>Pseudonocardiales</taxon>
        <taxon>Pseudonocardiaceae</taxon>
        <taxon>Goodfellowiella</taxon>
    </lineage>
</organism>